<keyword evidence="2" id="KW-1185">Reference proteome</keyword>
<dbReference type="Proteomes" id="UP001597511">
    <property type="component" value="Unassembled WGS sequence"/>
</dbReference>
<proteinExistence type="predicted"/>
<dbReference type="Pfam" id="PF14064">
    <property type="entry name" value="HmuY"/>
    <property type="match status" value="1"/>
</dbReference>
<name>A0ABW5ZZH1_9BACT</name>
<dbReference type="InterPro" id="IPR025921">
    <property type="entry name" value="HmuY"/>
</dbReference>
<dbReference type="PROSITE" id="PS51257">
    <property type="entry name" value="PROKAR_LIPOPROTEIN"/>
    <property type="match status" value="1"/>
</dbReference>
<accession>A0ABW5ZZH1</accession>
<evidence type="ECO:0000313" key="2">
    <source>
        <dbReference type="Proteomes" id="UP001597511"/>
    </source>
</evidence>
<dbReference type="RefSeq" id="WP_386094510.1">
    <property type="nucleotide sequence ID" value="NZ_JBHUOZ010000001.1"/>
</dbReference>
<reference evidence="2" key="1">
    <citation type="journal article" date="2019" name="Int. J. Syst. Evol. Microbiol.">
        <title>The Global Catalogue of Microorganisms (GCM) 10K type strain sequencing project: providing services to taxonomists for standard genome sequencing and annotation.</title>
        <authorList>
            <consortium name="The Broad Institute Genomics Platform"/>
            <consortium name="The Broad Institute Genome Sequencing Center for Infectious Disease"/>
            <person name="Wu L."/>
            <person name="Ma J."/>
        </authorList>
    </citation>
    <scope>NUCLEOTIDE SEQUENCE [LARGE SCALE GENOMIC DNA]</scope>
    <source>
        <strain evidence="2">KCTC 23299</strain>
    </source>
</reference>
<comment type="caution">
    <text evidence="1">The sequence shown here is derived from an EMBL/GenBank/DDBJ whole genome shotgun (WGS) entry which is preliminary data.</text>
</comment>
<dbReference type="EMBL" id="JBHUOZ010000001">
    <property type="protein sequence ID" value="MFD2918419.1"/>
    <property type="molecule type" value="Genomic_DNA"/>
</dbReference>
<evidence type="ECO:0000313" key="1">
    <source>
        <dbReference type="EMBL" id="MFD2918419.1"/>
    </source>
</evidence>
<sequence length="353" mass="37632">MLRFQKLSAILCLAALFTACKKDKDPVIVIPPSSGSQLQLNGGAGGASAKNSVFVDFSADKQDSVARASWDLGFYGGSEFRVKINNTTSAAVKVLEKTDLGAVVAADTAGLTLAISQSSPSASHYNSIDALNGSLTGTVIPEVSATASNNKVIIINRGTGGGIAARAWIKAKITRNGNGYTLQYGELNATTFQTVNITKNSDYSFQLVSFDNGVIATGEPEKSKWDFVWTYSVYETNFGGTIVPYNFSDLIFINKLGGVTAALVLNSTVSYDAYSASNIATTTFSSDYNVIGHKWRVTSPSAEFPGAPVGVLTDRFFVIKDAAGNVYKLKFLNFHASDGGERGKPRIEYKLVK</sequence>
<gene>
    <name evidence="1" type="ORF">ACFS6H_01780</name>
</gene>
<protein>
    <submittedName>
        <fullName evidence="1">HmuY family protein</fullName>
    </submittedName>
</protein>
<dbReference type="CDD" id="cd12105">
    <property type="entry name" value="HmuY"/>
    <property type="match status" value="1"/>
</dbReference>
<organism evidence="1 2">
    <name type="scientific">Terrimonas rubra</name>
    <dbReference type="NCBI Taxonomy" id="1035890"/>
    <lineage>
        <taxon>Bacteria</taxon>
        <taxon>Pseudomonadati</taxon>
        <taxon>Bacteroidota</taxon>
        <taxon>Chitinophagia</taxon>
        <taxon>Chitinophagales</taxon>
        <taxon>Chitinophagaceae</taxon>
        <taxon>Terrimonas</taxon>
    </lineage>
</organism>